<organism evidence="2 3">
    <name type="scientific">Gordonia paraffinivorans</name>
    <dbReference type="NCBI Taxonomy" id="175628"/>
    <lineage>
        <taxon>Bacteria</taxon>
        <taxon>Bacillati</taxon>
        <taxon>Actinomycetota</taxon>
        <taxon>Actinomycetes</taxon>
        <taxon>Mycobacteriales</taxon>
        <taxon>Gordoniaceae</taxon>
        <taxon>Gordonia</taxon>
    </lineage>
</organism>
<evidence type="ECO:0000256" key="1">
    <source>
        <dbReference type="SAM" id="MobiDB-lite"/>
    </source>
</evidence>
<dbReference type="AlphaFoldDB" id="A0ABD7V3L8"/>
<evidence type="ECO:0000313" key="2">
    <source>
        <dbReference type="EMBL" id="VFA88914.1"/>
    </source>
</evidence>
<protein>
    <submittedName>
        <fullName evidence="2">Uncharacterized protein</fullName>
    </submittedName>
</protein>
<dbReference type="EMBL" id="CAACYD010000006">
    <property type="protein sequence ID" value="VFA88914.1"/>
    <property type="molecule type" value="Genomic_DNA"/>
</dbReference>
<sequence length="265" mass="29395">MTLITDRRALTFAFPDLGSDARLHVTFRRTPRTADLDDLPRLTSDTTLPLAQGSPTGDADAVLPMWQSEAMWIDFSSPHLHPFLVMIGVDGVNAITGTPFTGEPDFDADDYIEVPTQQALATHRRPYGDLRQFVPPSVHVGPDAASQGHLLQFTVTPMRAEAWARRRHHAADRPDCVLCDISRAERMRAVPRATPSRVLGPLESPDTWQPSLSRSGAVLVVNSATWRELTGGSPRHHPLTSTDYDAHRLRWHPTYSETPMLSSPI</sequence>
<dbReference type="GeneID" id="60750466"/>
<evidence type="ECO:0000313" key="3">
    <source>
        <dbReference type="Proteomes" id="UP000360750"/>
    </source>
</evidence>
<feature type="region of interest" description="Disordered" evidence="1">
    <location>
        <begin position="35"/>
        <end position="54"/>
    </location>
</feature>
<comment type="caution">
    <text evidence="2">The sequence shown here is derived from an EMBL/GenBank/DDBJ whole genome shotgun (WGS) entry which is preliminary data.</text>
</comment>
<dbReference type="Proteomes" id="UP000360750">
    <property type="component" value="Unassembled WGS sequence"/>
</dbReference>
<gene>
    <name evidence="2" type="ORF">NCTC8139_02470</name>
</gene>
<dbReference type="RefSeq" id="WP_131734426.1">
    <property type="nucleotide sequence ID" value="NZ_CAACYD010000006.1"/>
</dbReference>
<accession>A0ABD7V3L8</accession>
<proteinExistence type="predicted"/>
<name>A0ABD7V3L8_9ACTN</name>
<reference evidence="2 3" key="1">
    <citation type="submission" date="2019-02" db="EMBL/GenBank/DDBJ databases">
        <authorList>
            <consortium name="Pathogen Informatics"/>
        </authorList>
    </citation>
    <scope>NUCLEOTIDE SEQUENCE [LARGE SCALE GENOMIC DNA]</scope>
    <source>
        <strain evidence="2 3">3012STDY6756503</strain>
    </source>
</reference>
<feature type="compositionally biased region" description="Polar residues" evidence="1">
    <location>
        <begin position="43"/>
        <end position="54"/>
    </location>
</feature>